<dbReference type="GO" id="GO:0016746">
    <property type="term" value="F:acyltransferase activity"/>
    <property type="evidence" value="ECO:0007669"/>
    <property type="project" value="UniProtKB-KW"/>
</dbReference>
<evidence type="ECO:0000256" key="2">
    <source>
        <dbReference type="ARBA" id="ARBA00023315"/>
    </source>
</evidence>
<evidence type="ECO:0000313" key="6">
    <source>
        <dbReference type="Proteomes" id="UP000664414"/>
    </source>
</evidence>
<dbReference type="PANTHER" id="PTHR36837">
    <property type="entry name" value="POLY(3-HYDROXYALKANOATE) POLYMERASE SUBUNIT PHAC"/>
    <property type="match status" value="1"/>
</dbReference>
<dbReference type="EMBL" id="JAFKGL010000011">
    <property type="protein sequence ID" value="MBN9412609.1"/>
    <property type="molecule type" value="Genomic_DNA"/>
</dbReference>
<organism evidence="5 6">
    <name type="scientific">Candidatus Paracaedimonas acanthamoebae</name>
    <dbReference type="NCBI Taxonomy" id="244581"/>
    <lineage>
        <taxon>Bacteria</taxon>
        <taxon>Pseudomonadati</taxon>
        <taxon>Pseudomonadota</taxon>
        <taxon>Alphaproteobacteria</taxon>
        <taxon>Holosporales</taxon>
        <taxon>Caedimonadaceae</taxon>
        <taxon>Candidatus Paracaedimonas</taxon>
    </lineage>
</organism>
<feature type="domain" description="Poly-beta-hydroxybutyrate polymerase N-terminal" evidence="3">
    <location>
        <begin position="111"/>
        <end position="279"/>
    </location>
</feature>
<comment type="caution">
    <text evidence="5">The sequence shown here is derived from an EMBL/GenBank/DDBJ whole genome shotgun (WGS) entry which is preliminary data.</text>
</comment>
<dbReference type="AlphaFoldDB" id="A0A8J7PVI8"/>
<name>A0A8J7PVI8_9PROT</name>
<evidence type="ECO:0000259" key="4">
    <source>
        <dbReference type="Pfam" id="PF12551"/>
    </source>
</evidence>
<evidence type="ECO:0000313" key="5">
    <source>
        <dbReference type="EMBL" id="MBN9412609.1"/>
    </source>
</evidence>
<proteinExistence type="predicted"/>
<dbReference type="PANTHER" id="PTHR36837:SF5">
    <property type="entry name" value="POLY-3-HYDROXYBUTYRATE SYNTHASE"/>
    <property type="match status" value="1"/>
</dbReference>
<keyword evidence="2" id="KW-0012">Acyltransferase</keyword>
<dbReference type="InterPro" id="IPR022211">
    <property type="entry name" value="PHBC_N"/>
</dbReference>
<dbReference type="Pfam" id="PF07167">
    <property type="entry name" value="PhaC_N"/>
    <property type="match status" value="1"/>
</dbReference>
<dbReference type="SUPFAM" id="SSF53474">
    <property type="entry name" value="alpha/beta-Hydrolases"/>
    <property type="match status" value="1"/>
</dbReference>
<dbReference type="InterPro" id="IPR051321">
    <property type="entry name" value="PHA/PHB_synthase"/>
</dbReference>
<evidence type="ECO:0000259" key="3">
    <source>
        <dbReference type="Pfam" id="PF07167"/>
    </source>
</evidence>
<dbReference type="Gene3D" id="3.40.50.1820">
    <property type="entry name" value="alpha/beta hydrolase"/>
    <property type="match status" value="1"/>
</dbReference>
<gene>
    <name evidence="5" type="ORF">J0H12_01605</name>
</gene>
<sequence length="604" mass="69350">MIMKVKVKNLSKVRQGINTDKGLPLGESQSSQALKNYDRLLASLVGQVTQGISPAALLYAFADWLLHLTFSPGKQVHLCRKAYKKYVYLMNFMKGCYDGNSKSPCIDPLPQDKRFNHKSWNYWPFNIYYQSFLLAQQWWWNATTDVSGVSQHHTEIVTFVVRQMLDMVSPSNFIVTNPEVLTKTFETQGRNLVQGFLNYVEDVKRETHHQLPQGAENYVPGKNVAVTAGKVVFQNTLIELIQYAPLTSEVYKEPILIVPAWIMKYYILDLSPHNSLVRHLVEQGHTVFIISWKNPSQEDAQLSLNDYMKLGVLEAIKAIENITQQKQIHGVGYCLGGTILAITKAYLAKHKDTRLKTLTLLATQTDFMEPGELGLFIDESQLTFLENYMWSKGYLDANNLSGAFQLLNSQDLIFSKIIQTYLLGERQSMNDLMAWNSDKTRLPYRMHSEYLRKLYLHNELALGKYEIEGENITLYDIRTPIFSVATSKDHVAPWRSVYKIHLLTKSEITFVLTNGGHNAGIISEPGHPYRTYKTTTRAHHENYVDPDLWEQQTPLNKGSWWFLWFDWLKKNSTQELQKPPLLGALKGAYQAIMEAPGHYIHIKT</sequence>
<accession>A0A8J7PVI8</accession>
<dbReference type="Pfam" id="PF12551">
    <property type="entry name" value="PHBC_N"/>
    <property type="match status" value="1"/>
</dbReference>
<dbReference type="InterPro" id="IPR010941">
    <property type="entry name" value="PhaC_N"/>
</dbReference>
<dbReference type="GO" id="GO:0042619">
    <property type="term" value="P:poly-hydroxybutyrate biosynthetic process"/>
    <property type="evidence" value="ECO:0007669"/>
    <property type="project" value="InterPro"/>
</dbReference>
<keyword evidence="1" id="KW-0808">Transferase</keyword>
<dbReference type="Proteomes" id="UP000664414">
    <property type="component" value="Unassembled WGS sequence"/>
</dbReference>
<evidence type="ECO:0000256" key="1">
    <source>
        <dbReference type="ARBA" id="ARBA00022679"/>
    </source>
</evidence>
<feature type="domain" description="Poly-beta-hydroxybutyrate polymerase N-terminal" evidence="4">
    <location>
        <begin position="35"/>
        <end position="74"/>
    </location>
</feature>
<reference evidence="5" key="1">
    <citation type="submission" date="2021-02" db="EMBL/GenBank/DDBJ databases">
        <title>Thiocyanate and organic carbon inputs drive convergent selection for specific autotrophic Afipia and Thiobacillus strains within complex microbiomes.</title>
        <authorList>
            <person name="Huddy R.J."/>
            <person name="Sachdeva R."/>
            <person name="Kadzinga F."/>
            <person name="Kantor R.S."/>
            <person name="Harrison S.T.L."/>
            <person name="Banfield J.F."/>
        </authorList>
    </citation>
    <scope>NUCLEOTIDE SEQUENCE</scope>
    <source>
        <strain evidence="5">SCN18_10_11_15_R4_P_38_20</strain>
    </source>
</reference>
<dbReference type="InterPro" id="IPR029058">
    <property type="entry name" value="AB_hydrolase_fold"/>
</dbReference>
<protein>
    <submittedName>
        <fullName evidence="5">Polyhydroxyalkanoic acid synthase</fullName>
    </submittedName>
</protein>